<dbReference type="EMBL" id="BSFE01000003">
    <property type="protein sequence ID" value="GLK52003.1"/>
    <property type="molecule type" value="Genomic_DNA"/>
</dbReference>
<protein>
    <recommendedName>
        <fullName evidence="1">AsmA domain-containing protein</fullName>
    </recommendedName>
</protein>
<dbReference type="GO" id="GO:0090313">
    <property type="term" value="P:regulation of protein targeting to membrane"/>
    <property type="evidence" value="ECO:0007669"/>
    <property type="project" value="TreeGrafter"/>
</dbReference>
<evidence type="ECO:0000313" key="2">
    <source>
        <dbReference type="EMBL" id="GLK52003.1"/>
    </source>
</evidence>
<feature type="domain" description="AsmA" evidence="1">
    <location>
        <begin position="224"/>
        <end position="474"/>
    </location>
</feature>
<organism evidence="2 3">
    <name type="scientific">Maricaulis virginensis</name>
    <dbReference type="NCBI Taxonomy" id="144022"/>
    <lineage>
        <taxon>Bacteria</taxon>
        <taxon>Pseudomonadati</taxon>
        <taxon>Pseudomonadota</taxon>
        <taxon>Alphaproteobacteria</taxon>
        <taxon>Maricaulales</taxon>
        <taxon>Maricaulaceae</taxon>
        <taxon>Maricaulis</taxon>
    </lineage>
</organism>
<keyword evidence="3" id="KW-1185">Reference proteome</keyword>
<name>A0A9W6MNF7_9PROT</name>
<dbReference type="GO" id="GO:0005886">
    <property type="term" value="C:plasma membrane"/>
    <property type="evidence" value="ECO:0007669"/>
    <property type="project" value="TreeGrafter"/>
</dbReference>
<accession>A0A9W6MNF7</accession>
<dbReference type="InterPro" id="IPR007844">
    <property type="entry name" value="AsmA"/>
</dbReference>
<reference evidence="2" key="2">
    <citation type="submission" date="2023-01" db="EMBL/GenBank/DDBJ databases">
        <authorList>
            <person name="Sun Q."/>
            <person name="Evtushenko L."/>
        </authorList>
    </citation>
    <scope>NUCLEOTIDE SEQUENCE</scope>
    <source>
        <strain evidence="2">VKM B-1513</strain>
    </source>
</reference>
<dbReference type="Pfam" id="PF05170">
    <property type="entry name" value="AsmA"/>
    <property type="match status" value="1"/>
</dbReference>
<dbReference type="PANTHER" id="PTHR30441">
    <property type="entry name" value="DUF748 DOMAIN-CONTAINING PROTEIN"/>
    <property type="match status" value="1"/>
</dbReference>
<evidence type="ECO:0000259" key="1">
    <source>
        <dbReference type="Pfam" id="PF05170"/>
    </source>
</evidence>
<reference evidence="2" key="1">
    <citation type="journal article" date="2014" name="Int. J. Syst. Evol. Microbiol.">
        <title>Complete genome sequence of Corynebacterium casei LMG S-19264T (=DSM 44701T), isolated from a smear-ripened cheese.</title>
        <authorList>
            <consortium name="US DOE Joint Genome Institute (JGI-PGF)"/>
            <person name="Walter F."/>
            <person name="Albersmeier A."/>
            <person name="Kalinowski J."/>
            <person name="Ruckert C."/>
        </authorList>
    </citation>
    <scope>NUCLEOTIDE SEQUENCE</scope>
    <source>
        <strain evidence="2">VKM B-1513</strain>
    </source>
</reference>
<dbReference type="RefSeq" id="WP_271186367.1">
    <property type="nucleotide sequence ID" value="NZ_BSFE01000003.1"/>
</dbReference>
<dbReference type="PANTHER" id="PTHR30441:SF9">
    <property type="entry name" value="ASMA FAMILY PROTEIN YHJG"/>
    <property type="match status" value="1"/>
</dbReference>
<dbReference type="InterPro" id="IPR052894">
    <property type="entry name" value="AsmA-related"/>
</dbReference>
<sequence>MIAAALVATAAGSLWFLSSADRATGFIEARLTGAAGRTVELGEGWLSPGWQPVLHLRGLAVENAGTAQTVDMRLDPAGLLPGRPLIVHAGIDEASFTYRMRGRDDAGGGLPGYLSNVRDVDITQLRLRIRRPGREPALLIITEARGDLASGDFRLTAAGGRSVLHLNGSAEGLSLDGFSGEMEMHGRNFAELAAVFGLSAPDTPPFSLYGDVSHADGIWTFSPFNGLVGDSDLAGTMSADFGRPRPRLTADLTSDNLDFDDLGVVIGAPSDIDRTTANDEQEAANRAYASSGRLIPNARLDTTRVRTADARVRFTARNVQAGAVPLSAMEIVFELDNGVMTFEPLAFETEDRGRLTAHATIDARTDTVRTEAEGELDGFELASIGNGQLARGRMHVAFALAMTGADLRSAFASADGEITAQAAPGTRIRHLAVEGAGLDVGEILLLRLSEDEADPGFIPVNCAGGVFRARNGRLQAENVFVDTDDSVVALDGQVSLETERLALAVAAEAKDVSWGNLLGGVAVNGTLRNPEIDVDAAPSVLQGVLAGLLGSAAGPLAVLPFTELGLGEAVSCEDPPGPAAG</sequence>
<gene>
    <name evidence="2" type="ORF">GCM10017621_15110</name>
</gene>
<comment type="caution">
    <text evidence="2">The sequence shown here is derived from an EMBL/GenBank/DDBJ whole genome shotgun (WGS) entry which is preliminary data.</text>
</comment>
<proteinExistence type="predicted"/>
<dbReference type="AlphaFoldDB" id="A0A9W6MNF7"/>
<evidence type="ECO:0000313" key="3">
    <source>
        <dbReference type="Proteomes" id="UP001143486"/>
    </source>
</evidence>
<dbReference type="Proteomes" id="UP001143486">
    <property type="component" value="Unassembled WGS sequence"/>
</dbReference>